<organism evidence="1 2">
    <name type="scientific">Mycoplana dimorpha</name>
    <dbReference type="NCBI Taxonomy" id="28320"/>
    <lineage>
        <taxon>Bacteria</taxon>
        <taxon>Pseudomonadati</taxon>
        <taxon>Pseudomonadota</taxon>
        <taxon>Alphaproteobacteria</taxon>
        <taxon>Hyphomicrobiales</taxon>
        <taxon>Rhizobiaceae</taxon>
        <taxon>Mycoplana</taxon>
    </lineage>
</organism>
<proteinExistence type="predicted"/>
<dbReference type="EMBL" id="PZZZ01000007">
    <property type="protein sequence ID" value="PTM92832.1"/>
    <property type="molecule type" value="Genomic_DNA"/>
</dbReference>
<dbReference type="AlphaFoldDB" id="A0A2T5B1I3"/>
<comment type="caution">
    <text evidence="1">The sequence shown here is derived from an EMBL/GenBank/DDBJ whole genome shotgun (WGS) entry which is preliminary data.</text>
</comment>
<evidence type="ECO:0000313" key="2">
    <source>
        <dbReference type="Proteomes" id="UP000241247"/>
    </source>
</evidence>
<accession>A0A2T5B1I3</accession>
<reference evidence="1 2" key="1">
    <citation type="submission" date="2018-04" db="EMBL/GenBank/DDBJ databases">
        <title>Genomic Encyclopedia of Type Strains, Phase IV (KMG-IV): sequencing the most valuable type-strain genomes for metagenomic binning, comparative biology and taxonomic classification.</title>
        <authorList>
            <person name="Goeker M."/>
        </authorList>
    </citation>
    <scope>NUCLEOTIDE SEQUENCE [LARGE SCALE GENOMIC DNA]</scope>
    <source>
        <strain evidence="1 2">DSM 7138</strain>
    </source>
</reference>
<dbReference type="RefSeq" id="WP_108004193.1">
    <property type="nucleotide sequence ID" value="NZ_JBHEEX010000010.1"/>
</dbReference>
<dbReference type="InterPro" id="IPR021251">
    <property type="entry name" value="DUF2793"/>
</dbReference>
<name>A0A2T5B1I3_MYCDI</name>
<evidence type="ECO:0000313" key="1">
    <source>
        <dbReference type="EMBL" id="PTM92832.1"/>
    </source>
</evidence>
<dbReference type="Pfam" id="PF10983">
    <property type="entry name" value="DUF2793"/>
    <property type="match status" value="1"/>
</dbReference>
<sequence length="344" mass="35784">MQEQTTRLGLPYILPSQAQKHVPHNEALDALDAMVQLVLAGIANDPPPAPAEGACYGVDAAPTGAWSTMAGSVAQWRDGGWRFVRPQEGWLAWCVTEQRLHVHDGAHWQRFAHIGALPALGINATADDANRLAVAAPASLFTHTGSDHRLKINKAGAGDTATLLFQSDWVGQAEMGLAGSNAFAIKVADAGGAWHTALSIGATGHVATPLRPAARAWRQGIMVPPASSLTGFTSTEFSTGGLVLGTAVPGGSGNRLVAPVTAHYLVVLSVLPTTTAAFQVDVVINGTRTAFGTAQQSGAPAGRKVCVSGVVPIAQNDWIALRHEGSASLDFGFDKTELFVVALT</sequence>
<dbReference type="Proteomes" id="UP000241247">
    <property type="component" value="Unassembled WGS sequence"/>
</dbReference>
<gene>
    <name evidence="1" type="ORF">C7449_107246</name>
</gene>
<dbReference type="OrthoDB" id="564699at2"/>
<protein>
    <submittedName>
        <fullName evidence="1">Uncharacterized protein DUF2793</fullName>
    </submittedName>
</protein>
<keyword evidence="2" id="KW-1185">Reference proteome</keyword>